<dbReference type="PRINTS" id="PR00081">
    <property type="entry name" value="GDHRDH"/>
</dbReference>
<organism evidence="4 5">
    <name type="scientific">Plakobranchus ocellatus</name>
    <dbReference type="NCBI Taxonomy" id="259542"/>
    <lineage>
        <taxon>Eukaryota</taxon>
        <taxon>Metazoa</taxon>
        <taxon>Spiralia</taxon>
        <taxon>Lophotrochozoa</taxon>
        <taxon>Mollusca</taxon>
        <taxon>Gastropoda</taxon>
        <taxon>Heterobranchia</taxon>
        <taxon>Euthyneura</taxon>
        <taxon>Panpulmonata</taxon>
        <taxon>Sacoglossa</taxon>
        <taxon>Placobranchoidea</taxon>
        <taxon>Plakobranchidae</taxon>
        <taxon>Plakobranchus</taxon>
    </lineage>
</organism>
<evidence type="ECO:0000313" key="5">
    <source>
        <dbReference type="Proteomes" id="UP000735302"/>
    </source>
</evidence>
<keyword evidence="1" id="KW-0560">Oxidoreductase</keyword>
<protein>
    <submittedName>
        <fullName evidence="4">Retinol dehydrogenase 13</fullName>
    </submittedName>
</protein>
<evidence type="ECO:0000256" key="3">
    <source>
        <dbReference type="SAM" id="MobiDB-lite"/>
    </source>
</evidence>
<evidence type="ECO:0000256" key="1">
    <source>
        <dbReference type="ARBA" id="ARBA00023002"/>
    </source>
</evidence>
<gene>
    <name evidence="4" type="ORF">PoB_003846000</name>
</gene>
<dbReference type="InterPro" id="IPR036291">
    <property type="entry name" value="NAD(P)-bd_dom_sf"/>
</dbReference>
<dbReference type="GO" id="GO:0016491">
    <property type="term" value="F:oxidoreductase activity"/>
    <property type="evidence" value="ECO:0007669"/>
    <property type="project" value="UniProtKB-KW"/>
</dbReference>
<name>A0AAV4AYR1_9GAST</name>
<dbReference type="CDD" id="cd05327">
    <property type="entry name" value="retinol-DH_like_SDR_c_like"/>
    <property type="match status" value="1"/>
</dbReference>
<comment type="similarity">
    <text evidence="2">Belongs to the short-chain dehydrogenases/reductases (SDR) family.</text>
</comment>
<evidence type="ECO:0000313" key="4">
    <source>
        <dbReference type="EMBL" id="GFO11955.1"/>
    </source>
</evidence>
<dbReference type="InterPro" id="IPR002347">
    <property type="entry name" value="SDR_fam"/>
</dbReference>
<dbReference type="PANTHER" id="PTHR43157:SF31">
    <property type="entry name" value="PHOSPHATIDYLINOSITOL-GLYCAN BIOSYNTHESIS CLASS F PROTEIN"/>
    <property type="match status" value="1"/>
</dbReference>
<proteinExistence type="inferred from homology"/>
<feature type="compositionally biased region" description="Basic and acidic residues" evidence="3">
    <location>
        <begin position="354"/>
        <end position="364"/>
    </location>
</feature>
<sequence>MAHRSKAMDDFFANMPNPDAIFQSWWPWIFAFGSGSLYGVRQWLRGPKCTGGNKLHNKVVIVTGASSGIGKEIALNFANRGGKIIMACRDETQGKLAAEDVRKETENMDVYFSKLDLNSFKSIKDFVERFKKKEKRLDILVNNAGVMMCPEGKTEDGFDIQFQTNYLGPFYLTELLLDILKESAPSRIINTTAAAHNLGDIDLEDINFENRDYNAGESYSQSKLAVVAHTFHLAERLKDSKVTCNVISPGICNTNIYRYLPLKQKKFIRISFAPFMWFLMKTAEDGAQLSVYCGTTSEMAEVTGKHFKDCKEEKVNEKANDKLLQEQLYQASLKWTKSAAAAIEGGDDSQTNSSDKKDEDNEKKVTRRKEKVVQSVMERVSLS</sequence>
<dbReference type="SUPFAM" id="SSF51735">
    <property type="entry name" value="NAD(P)-binding Rossmann-fold domains"/>
    <property type="match status" value="1"/>
</dbReference>
<dbReference type="Proteomes" id="UP000735302">
    <property type="component" value="Unassembled WGS sequence"/>
</dbReference>
<accession>A0AAV4AYR1</accession>
<dbReference type="AlphaFoldDB" id="A0AAV4AYR1"/>
<evidence type="ECO:0000256" key="2">
    <source>
        <dbReference type="RuleBase" id="RU000363"/>
    </source>
</evidence>
<reference evidence="4 5" key="1">
    <citation type="journal article" date="2021" name="Elife">
        <title>Chloroplast acquisition without the gene transfer in kleptoplastic sea slugs, Plakobranchus ocellatus.</title>
        <authorList>
            <person name="Maeda T."/>
            <person name="Takahashi S."/>
            <person name="Yoshida T."/>
            <person name="Shimamura S."/>
            <person name="Takaki Y."/>
            <person name="Nagai Y."/>
            <person name="Toyoda A."/>
            <person name="Suzuki Y."/>
            <person name="Arimoto A."/>
            <person name="Ishii H."/>
            <person name="Satoh N."/>
            <person name="Nishiyama T."/>
            <person name="Hasebe M."/>
            <person name="Maruyama T."/>
            <person name="Minagawa J."/>
            <person name="Obokata J."/>
            <person name="Shigenobu S."/>
        </authorList>
    </citation>
    <scope>NUCLEOTIDE SEQUENCE [LARGE SCALE GENOMIC DNA]</scope>
</reference>
<dbReference type="PANTHER" id="PTHR43157">
    <property type="entry name" value="PHOSPHATIDYLINOSITOL-GLYCAN BIOSYNTHESIS CLASS F PROTEIN-RELATED"/>
    <property type="match status" value="1"/>
</dbReference>
<feature type="region of interest" description="Disordered" evidence="3">
    <location>
        <begin position="344"/>
        <end position="383"/>
    </location>
</feature>
<dbReference type="Gene3D" id="3.40.50.720">
    <property type="entry name" value="NAD(P)-binding Rossmann-like Domain"/>
    <property type="match status" value="1"/>
</dbReference>
<dbReference type="PRINTS" id="PR00080">
    <property type="entry name" value="SDRFAMILY"/>
</dbReference>
<dbReference type="Pfam" id="PF00106">
    <property type="entry name" value="adh_short"/>
    <property type="match status" value="1"/>
</dbReference>
<keyword evidence="5" id="KW-1185">Reference proteome</keyword>
<comment type="caution">
    <text evidence="4">The sequence shown here is derived from an EMBL/GenBank/DDBJ whole genome shotgun (WGS) entry which is preliminary data.</text>
</comment>
<dbReference type="EMBL" id="BLXT01004368">
    <property type="protein sequence ID" value="GFO11955.1"/>
    <property type="molecule type" value="Genomic_DNA"/>
</dbReference>